<keyword evidence="1" id="KW-0472">Membrane</keyword>
<evidence type="ECO:0000256" key="1">
    <source>
        <dbReference type="SAM" id="Phobius"/>
    </source>
</evidence>
<protein>
    <submittedName>
        <fullName evidence="3">Rhodanese-like domain-containing protein</fullName>
    </submittedName>
</protein>
<gene>
    <name evidence="3" type="ORF">O970_07685</name>
</gene>
<comment type="caution">
    <text evidence="3">The sequence shown here is derived from an EMBL/GenBank/DDBJ whole genome shotgun (WGS) entry which is preliminary data.</text>
</comment>
<dbReference type="EMBL" id="AWGA01000068">
    <property type="protein sequence ID" value="TEA26697.1"/>
    <property type="molecule type" value="Genomic_DNA"/>
</dbReference>
<dbReference type="PROSITE" id="PS50206">
    <property type="entry name" value="RHODANESE_3"/>
    <property type="match status" value="1"/>
</dbReference>
<dbReference type="Gene3D" id="3.40.250.10">
    <property type="entry name" value="Rhodanese-like domain"/>
    <property type="match status" value="1"/>
</dbReference>
<evidence type="ECO:0000259" key="2">
    <source>
        <dbReference type="PROSITE" id="PS50206"/>
    </source>
</evidence>
<feature type="domain" description="Rhodanese" evidence="2">
    <location>
        <begin position="50"/>
        <end position="140"/>
    </location>
</feature>
<dbReference type="InterPro" id="IPR050229">
    <property type="entry name" value="GlpE_sulfurtransferase"/>
</dbReference>
<keyword evidence="4" id="KW-1185">Reference proteome</keyword>
<dbReference type="PANTHER" id="PTHR43031">
    <property type="entry name" value="FAD-DEPENDENT OXIDOREDUCTASE"/>
    <property type="match status" value="1"/>
</dbReference>
<dbReference type="AlphaFoldDB" id="A0AB94IBB5"/>
<dbReference type="Pfam" id="PF00581">
    <property type="entry name" value="Rhodanese"/>
    <property type="match status" value="1"/>
</dbReference>
<dbReference type="InterPro" id="IPR001763">
    <property type="entry name" value="Rhodanese-like_dom"/>
</dbReference>
<evidence type="ECO:0000313" key="4">
    <source>
        <dbReference type="Proteomes" id="UP000506160"/>
    </source>
</evidence>
<dbReference type="SUPFAM" id="SSF52821">
    <property type="entry name" value="Rhodanese/Cell cycle control phosphatase"/>
    <property type="match status" value="1"/>
</dbReference>
<dbReference type="PANTHER" id="PTHR43031:SF18">
    <property type="entry name" value="RHODANESE-RELATED SULFURTRANSFERASES"/>
    <property type="match status" value="1"/>
</dbReference>
<reference evidence="3 4" key="1">
    <citation type="journal article" date="2014" name="Appl. Environ. Microbiol.">
        <title>Genomic features of a bumble bee symbiont reflect its host environment.</title>
        <authorList>
            <person name="Martinson V.G."/>
            <person name="Magoc T."/>
            <person name="Koch H."/>
            <person name="Salzberg S.L."/>
            <person name="Moran N.A."/>
        </authorList>
    </citation>
    <scope>NUCLEOTIDE SEQUENCE [LARGE SCALE GENOMIC DNA]</scope>
    <source>
        <strain evidence="3 4">Bimp</strain>
    </source>
</reference>
<keyword evidence="1" id="KW-1133">Transmembrane helix</keyword>
<proteinExistence type="predicted"/>
<name>A0AB94IBB5_9GAMM</name>
<dbReference type="SMART" id="SM00450">
    <property type="entry name" value="RHOD"/>
    <property type="match status" value="1"/>
</dbReference>
<evidence type="ECO:0000313" key="3">
    <source>
        <dbReference type="EMBL" id="TEA26697.1"/>
    </source>
</evidence>
<organism evidence="3 4">
    <name type="scientific">Candidatus Schmidhempelia bombi str. Bimp</name>
    <dbReference type="NCBI Taxonomy" id="1387197"/>
    <lineage>
        <taxon>Bacteria</taxon>
        <taxon>Pseudomonadati</taxon>
        <taxon>Pseudomonadota</taxon>
        <taxon>Gammaproteobacteria</taxon>
        <taxon>Orbales</taxon>
        <taxon>Orbaceae</taxon>
        <taxon>Candidatus Schmidhempelia</taxon>
    </lineage>
</organism>
<dbReference type="CDD" id="cd00158">
    <property type="entry name" value="RHOD"/>
    <property type="match status" value="1"/>
</dbReference>
<keyword evidence="1" id="KW-0812">Transmembrane</keyword>
<dbReference type="Proteomes" id="UP000506160">
    <property type="component" value="Unassembled WGS sequence"/>
</dbReference>
<sequence length="141" mass="15671">MNEIRHFVGNHPILSISWAVLLIMVINLTLRTKLSKVKIVTNGQAIQLINNENAIVVDVRSNDDFKRGHITDSYNILPIDIQNGSIKAIEKFKDNPIIVVTDIGAALRSGDKLIKAGFSHVYTLTDGITGWNSENLPLVRK</sequence>
<feature type="transmembrane region" description="Helical" evidence="1">
    <location>
        <begin position="12"/>
        <end position="30"/>
    </location>
</feature>
<accession>A0AB94IBB5</accession>
<dbReference type="InterPro" id="IPR036873">
    <property type="entry name" value="Rhodanese-like_dom_sf"/>
</dbReference>